<dbReference type="EMBL" id="CP077683">
    <property type="protein sequence ID" value="QXE93087.1"/>
    <property type="molecule type" value="Genomic_DNA"/>
</dbReference>
<feature type="modified residue" description="4-aspartylphosphate" evidence="5">
    <location>
        <position position="624"/>
    </location>
</feature>
<sequence length="701" mass="76658">MRRQIEAELRGREEQFRRAIEEAPIPVVMLTQDGEVLQASRSWLEVTGFVAGKIPTFDKWLEAQVARQAAETITARMRELFHQERNSFTTDFRITGSDGCPRHWTFSTSFLGRLQDSRPFAVGMGVDITEREEGEAALKRSNQRLDLLADTASRLLQSKDPRQLADTLCREVMTFLDCDVFFNFLMDEEEGGLKLNACAGIGEEQAAAIERLPLGVAICGCAARDGCRIVAENIPDSQDARADLVRSLGIQAYACHPLMSQGQVLGTLSFGTRSRNSFSDDELSLMKAVADQVAIAMERNRMEETLRQAKQAAEAASNTKSRFVANMSHELRTPMTGVLGMLDLALLTPDAAERADYIQTAQRSSRSLLRILNDILDLAKVEAGKFSLDNRPFGLRACLAQAVDIVMPEVKRKGLHLTLQVAEGLPDHVQGDQVRLRQVLTNLVGNAVKFTERGGVTISVGAGEEGADGSLEFRFSVRDTGIGIPQDKRHLLFNSFSQVDDSNTRSYGGTGLGLAISKEIVERMGGSIAIEGEAGAGSCFSFTVRLGLVQGEAELPSAPPRAPAQPGSPAGAGRHLLVAEDDPTIRQVLGNMLGRLGYQVEFAEDGAQAVAKWRQSDFDMIIMDVQMPLLDGFEATRSIREQEVHQGRRLPILAMTAHAMKQDEERCIAAGMDDYISKPIDFRECLEKIGALLGSAGPGCR</sequence>
<dbReference type="InterPro" id="IPR001789">
    <property type="entry name" value="Sig_transdc_resp-reg_receiver"/>
</dbReference>
<evidence type="ECO:0000259" key="9">
    <source>
        <dbReference type="PROSITE" id="PS50110"/>
    </source>
</evidence>
<dbReference type="PROSITE" id="PS50109">
    <property type="entry name" value="HIS_KIN"/>
    <property type="match status" value="1"/>
</dbReference>
<gene>
    <name evidence="12" type="ORF">KP001_14865</name>
</gene>
<evidence type="ECO:0000313" key="13">
    <source>
        <dbReference type="Proteomes" id="UP000683559"/>
    </source>
</evidence>
<proteinExistence type="predicted"/>
<keyword evidence="4" id="KW-0902">Two-component regulatory system</keyword>
<accession>A0ABX8LQ56</accession>
<feature type="domain" description="Response regulatory" evidence="9">
    <location>
        <begin position="575"/>
        <end position="693"/>
    </location>
</feature>
<dbReference type="Pfam" id="PF02518">
    <property type="entry name" value="HATPase_c"/>
    <property type="match status" value="1"/>
</dbReference>
<dbReference type="Pfam" id="PF13185">
    <property type="entry name" value="GAF_2"/>
    <property type="match status" value="1"/>
</dbReference>
<feature type="coiled-coil region" evidence="6">
    <location>
        <begin position="295"/>
        <end position="322"/>
    </location>
</feature>
<dbReference type="SMART" id="SM00448">
    <property type="entry name" value="REC"/>
    <property type="match status" value="1"/>
</dbReference>
<dbReference type="PANTHER" id="PTHR45339:SF1">
    <property type="entry name" value="HYBRID SIGNAL TRANSDUCTION HISTIDINE KINASE J"/>
    <property type="match status" value="1"/>
</dbReference>
<evidence type="ECO:0000256" key="1">
    <source>
        <dbReference type="ARBA" id="ARBA00000085"/>
    </source>
</evidence>
<dbReference type="PANTHER" id="PTHR45339">
    <property type="entry name" value="HYBRID SIGNAL TRANSDUCTION HISTIDINE KINASE J"/>
    <property type="match status" value="1"/>
</dbReference>
<dbReference type="SMART" id="SM00388">
    <property type="entry name" value="HisKA"/>
    <property type="match status" value="1"/>
</dbReference>
<keyword evidence="13" id="KW-1185">Reference proteome</keyword>
<dbReference type="PROSITE" id="PS50110">
    <property type="entry name" value="RESPONSE_REGULATORY"/>
    <property type="match status" value="1"/>
</dbReference>
<dbReference type="CDD" id="cd16922">
    <property type="entry name" value="HATPase_EvgS-ArcB-TorS-like"/>
    <property type="match status" value="1"/>
</dbReference>
<dbReference type="EC" id="2.7.13.3" evidence="2"/>
<dbReference type="InterPro" id="IPR003018">
    <property type="entry name" value="GAF"/>
</dbReference>
<keyword evidence="3 5" id="KW-0597">Phosphoprotein</keyword>
<dbReference type="InterPro" id="IPR003594">
    <property type="entry name" value="HATPase_dom"/>
</dbReference>
<feature type="domain" description="PAC" evidence="11">
    <location>
        <begin position="88"/>
        <end position="140"/>
    </location>
</feature>
<feature type="domain" description="Histidine kinase" evidence="8">
    <location>
        <begin position="326"/>
        <end position="548"/>
    </location>
</feature>
<evidence type="ECO:0000256" key="7">
    <source>
        <dbReference type="SAM" id="MobiDB-lite"/>
    </source>
</evidence>
<keyword evidence="6" id="KW-0175">Coiled coil</keyword>
<evidence type="ECO:0000259" key="8">
    <source>
        <dbReference type="PROSITE" id="PS50109"/>
    </source>
</evidence>
<evidence type="ECO:0000313" key="12">
    <source>
        <dbReference type="EMBL" id="QXE93087.1"/>
    </source>
</evidence>
<dbReference type="CDD" id="cd17546">
    <property type="entry name" value="REC_hyHK_CKI1_RcsC-like"/>
    <property type="match status" value="1"/>
</dbReference>
<dbReference type="InterPro" id="IPR003661">
    <property type="entry name" value="HisK_dim/P_dom"/>
</dbReference>
<comment type="catalytic activity">
    <reaction evidence="1">
        <text>ATP + protein L-histidine = ADP + protein N-phospho-L-histidine.</text>
        <dbReference type="EC" id="2.7.13.3"/>
    </reaction>
</comment>
<dbReference type="InterPro" id="IPR000700">
    <property type="entry name" value="PAS-assoc_C"/>
</dbReference>
<dbReference type="SMART" id="SM00065">
    <property type="entry name" value="GAF"/>
    <property type="match status" value="1"/>
</dbReference>
<dbReference type="PROSITE" id="PS50113">
    <property type="entry name" value="PAC"/>
    <property type="match status" value="1"/>
</dbReference>
<evidence type="ECO:0000259" key="10">
    <source>
        <dbReference type="PROSITE" id="PS50112"/>
    </source>
</evidence>
<feature type="compositionally biased region" description="Low complexity" evidence="7">
    <location>
        <begin position="564"/>
        <end position="574"/>
    </location>
</feature>
<evidence type="ECO:0000256" key="5">
    <source>
        <dbReference type="PROSITE-ProRule" id="PRU00169"/>
    </source>
</evidence>
<reference evidence="12 13" key="1">
    <citation type="submission" date="2021-06" db="EMBL/GenBank/DDBJ databases">
        <title>Gemonas diversity in paddy soil.</title>
        <authorList>
            <person name="Liu G."/>
        </authorList>
    </citation>
    <scope>NUCLEOTIDE SEQUENCE [LARGE SCALE GENOMIC DNA]</scope>
    <source>
        <strain evidence="12 13">RG2</strain>
    </source>
</reference>
<dbReference type="Pfam" id="PF00512">
    <property type="entry name" value="HisKA"/>
    <property type="match status" value="1"/>
</dbReference>
<dbReference type="CDD" id="cd00082">
    <property type="entry name" value="HisKA"/>
    <property type="match status" value="1"/>
</dbReference>
<evidence type="ECO:0000259" key="11">
    <source>
        <dbReference type="PROSITE" id="PS50113"/>
    </source>
</evidence>
<dbReference type="NCBIfam" id="TIGR00229">
    <property type="entry name" value="sensory_box"/>
    <property type="match status" value="1"/>
</dbReference>
<evidence type="ECO:0000256" key="3">
    <source>
        <dbReference type="ARBA" id="ARBA00022553"/>
    </source>
</evidence>
<protein>
    <recommendedName>
        <fullName evidence="2">histidine kinase</fullName>
        <ecNumber evidence="2">2.7.13.3</ecNumber>
    </recommendedName>
</protein>
<feature type="region of interest" description="Disordered" evidence="7">
    <location>
        <begin position="555"/>
        <end position="574"/>
    </location>
</feature>
<evidence type="ECO:0000256" key="6">
    <source>
        <dbReference type="SAM" id="Coils"/>
    </source>
</evidence>
<name>A0ABX8LQ56_9BACT</name>
<dbReference type="PROSITE" id="PS50112">
    <property type="entry name" value="PAS"/>
    <property type="match status" value="1"/>
</dbReference>
<feature type="domain" description="PAS" evidence="10">
    <location>
        <begin position="12"/>
        <end position="49"/>
    </location>
</feature>
<evidence type="ECO:0000256" key="2">
    <source>
        <dbReference type="ARBA" id="ARBA00012438"/>
    </source>
</evidence>
<dbReference type="SMART" id="SM00387">
    <property type="entry name" value="HATPase_c"/>
    <property type="match status" value="1"/>
</dbReference>
<dbReference type="InterPro" id="IPR005467">
    <property type="entry name" value="His_kinase_dom"/>
</dbReference>
<organism evidence="12 13">
    <name type="scientific">Geomonas subterranea</name>
    <dbReference type="NCBI Taxonomy" id="2847989"/>
    <lineage>
        <taxon>Bacteria</taxon>
        <taxon>Pseudomonadati</taxon>
        <taxon>Thermodesulfobacteriota</taxon>
        <taxon>Desulfuromonadia</taxon>
        <taxon>Geobacterales</taxon>
        <taxon>Geobacteraceae</taxon>
        <taxon>Geomonas</taxon>
    </lineage>
</organism>
<dbReference type="Proteomes" id="UP000683559">
    <property type="component" value="Chromosome"/>
</dbReference>
<evidence type="ECO:0000256" key="4">
    <source>
        <dbReference type="ARBA" id="ARBA00023012"/>
    </source>
</evidence>
<dbReference type="Pfam" id="PF00072">
    <property type="entry name" value="Response_reg"/>
    <property type="match status" value="1"/>
</dbReference>
<dbReference type="InterPro" id="IPR000014">
    <property type="entry name" value="PAS"/>
</dbReference>